<dbReference type="InterPro" id="IPR036100">
    <property type="entry name" value="QueA_sf"/>
</dbReference>
<dbReference type="HOGENOM" id="CLU_039110_1_0_10"/>
<dbReference type="OrthoDB" id="9805933at2"/>
<comment type="subcellular location">
    <subcellularLocation>
        <location evidence="1 13">Cytoplasm</location>
    </subcellularLocation>
</comment>
<dbReference type="Gene3D" id="2.40.10.240">
    <property type="entry name" value="QueA-like"/>
    <property type="match status" value="1"/>
</dbReference>
<evidence type="ECO:0000256" key="7">
    <source>
        <dbReference type="ARBA" id="ARBA00022785"/>
    </source>
</evidence>
<keyword evidence="4 13" id="KW-0963">Cytoplasm</keyword>
<dbReference type="FunFam" id="2.40.10.240:FF:000002">
    <property type="entry name" value="S-adenosylmethionine:tRNA ribosyltransferase-isomerase"/>
    <property type="match status" value="1"/>
</dbReference>
<keyword evidence="15" id="KW-1185">Reference proteome</keyword>
<dbReference type="EMBL" id="ABIB01000001">
    <property type="protein sequence ID" value="EDP98062.1"/>
    <property type="molecule type" value="Genomic_DNA"/>
</dbReference>
<dbReference type="InterPro" id="IPR042119">
    <property type="entry name" value="QueA_dom2"/>
</dbReference>
<dbReference type="Gene3D" id="3.40.1780.10">
    <property type="entry name" value="QueA-like"/>
    <property type="match status" value="1"/>
</dbReference>
<organism evidence="14 15">
    <name type="scientific">Kordia algicida OT-1</name>
    <dbReference type="NCBI Taxonomy" id="391587"/>
    <lineage>
        <taxon>Bacteria</taxon>
        <taxon>Pseudomonadati</taxon>
        <taxon>Bacteroidota</taxon>
        <taxon>Flavobacteriia</taxon>
        <taxon>Flavobacteriales</taxon>
        <taxon>Flavobacteriaceae</taxon>
        <taxon>Kordia</taxon>
    </lineage>
</organism>
<evidence type="ECO:0000256" key="12">
    <source>
        <dbReference type="ARBA" id="ARBA00076160"/>
    </source>
</evidence>
<evidence type="ECO:0000256" key="9">
    <source>
        <dbReference type="ARBA" id="ARBA00061210"/>
    </source>
</evidence>
<protein>
    <recommendedName>
        <fullName evidence="11 13">S-adenosylmethionine:tRNA ribosyltransferase-isomerase</fullName>
        <ecNumber evidence="10 13">2.4.99.17</ecNumber>
    </recommendedName>
    <alternativeName>
        <fullName evidence="12 13">Queuosine biosynthesis protein QueA</fullName>
    </alternativeName>
</protein>
<dbReference type="GO" id="GO:0005737">
    <property type="term" value="C:cytoplasm"/>
    <property type="evidence" value="ECO:0007669"/>
    <property type="project" value="UniProtKB-SubCell"/>
</dbReference>
<keyword evidence="14" id="KW-0413">Isomerase</keyword>
<dbReference type="NCBIfam" id="TIGR00113">
    <property type="entry name" value="queA"/>
    <property type="match status" value="1"/>
</dbReference>
<comment type="function">
    <text evidence="13">Transfers and isomerizes the ribose moiety from AdoMet to the 7-aminomethyl group of 7-deazaguanine (preQ1-tRNA) to give epoxyqueuosine (oQ-tRNA).</text>
</comment>
<dbReference type="RefSeq" id="WP_007095075.1">
    <property type="nucleotide sequence ID" value="NZ_CP142125.1"/>
</dbReference>
<dbReference type="FunFam" id="3.40.1780.10:FF:000001">
    <property type="entry name" value="S-adenosylmethionine:tRNA ribosyltransferase-isomerase"/>
    <property type="match status" value="1"/>
</dbReference>
<dbReference type="eggNOG" id="COG0809">
    <property type="taxonomic scope" value="Bacteria"/>
</dbReference>
<evidence type="ECO:0000313" key="15">
    <source>
        <dbReference type="Proteomes" id="UP000002945"/>
    </source>
</evidence>
<accession>A9DJA6</accession>
<dbReference type="Pfam" id="PF02547">
    <property type="entry name" value="Queuosine_synth"/>
    <property type="match status" value="1"/>
</dbReference>
<dbReference type="PANTHER" id="PTHR30307">
    <property type="entry name" value="S-ADENOSYLMETHIONINE:TRNA RIBOSYLTRANSFERASE-ISOMERASE"/>
    <property type="match status" value="1"/>
</dbReference>
<dbReference type="AlphaFoldDB" id="A9DJA6"/>
<comment type="caution">
    <text evidence="14">The sequence shown here is derived from an EMBL/GenBank/DDBJ whole genome shotgun (WGS) entry which is preliminary data.</text>
</comment>
<dbReference type="HAMAP" id="MF_00113">
    <property type="entry name" value="QueA"/>
    <property type="match status" value="1"/>
</dbReference>
<evidence type="ECO:0000256" key="11">
    <source>
        <dbReference type="ARBA" id="ARBA00069325"/>
    </source>
</evidence>
<evidence type="ECO:0000256" key="6">
    <source>
        <dbReference type="ARBA" id="ARBA00022691"/>
    </source>
</evidence>
<dbReference type="NCBIfam" id="NF001140">
    <property type="entry name" value="PRK00147.1"/>
    <property type="match status" value="1"/>
</dbReference>
<dbReference type="GO" id="GO:0008616">
    <property type="term" value="P:tRNA queuosine(34) biosynthetic process"/>
    <property type="evidence" value="ECO:0007669"/>
    <property type="project" value="UniProtKB-UniRule"/>
</dbReference>
<dbReference type="UniPathway" id="UPA00392"/>
<name>A9DJA6_9FLAO</name>
<evidence type="ECO:0000313" key="14">
    <source>
        <dbReference type="EMBL" id="EDP98062.1"/>
    </source>
</evidence>
<evidence type="ECO:0000256" key="5">
    <source>
        <dbReference type="ARBA" id="ARBA00022679"/>
    </source>
</evidence>
<evidence type="ECO:0000256" key="8">
    <source>
        <dbReference type="ARBA" id="ARBA00052751"/>
    </source>
</evidence>
<comment type="pathway">
    <text evidence="2 13">tRNA modification; tRNA-queuosine biosynthesis.</text>
</comment>
<evidence type="ECO:0000256" key="10">
    <source>
        <dbReference type="ARBA" id="ARBA00066503"/>
    </source>
</evidence>
<dbReference type="SUPFAM" id="SSF111337">
    <property type="entry name" value="QueA-like"/>
    <property type="match status" value="1"/>
</dbReference>
<dbReference type="GO" id="GO:0051075">
    <property type="term" value="F:S-adenosylmethionine:tRNA ribosyltransferase-isomerase activity"/>
    <property type="evidence" value="ECO:0007669"/>
    <property type="project" value="UniProtKB-EC"/>
</dbReference>
<keyword evidence="5 13" id="KW-0808">Transferase</keyword>
<evidence type="ECO:0000256" key="4">
    <source>
        <dbReference type="ARBA" id="ARBA00022490"/>
    </source>
</evidence>
<evidence type="ECO:0000256" key="2">
    <source>
        <dbReference type="ARBA" id="ARBA00004691"/>
    </source>
</evidence>
<evidence type="ECO:0000256" key="1">
    <source>
        <dbReference type="ARBA" id="ARBA00004496"/>
    </source>
</evidence>
<dbReference type="InterPro" id="IPR042118">
    <property type="entry name" value="QueA_dom1"/>
</dbReference>
<comment type="catalytic activity">
    <reaction evidence="8 13">
        <text>7-aminomethyl-7-carbaguanosine(34) in tRNA + S-adenosyl-L-methionine = epoxyqueuosine(34) in tRNA + adenine + L-methionine + 2 H(+)</text>
        <dbReference type="Rhea" id="RHEA:32155"/>
        <dbReference type="Rhea" id="RHEA-COMP:10342"/>
        <dbReference type="Rhea" id="RHEA-COMP:18582"/>
        <dbReference type="ChEBI" id="CHEBI:15378"/>
        <dbReference type="ChEBI" id="CHEBI:16708"/>
        <dbReference type="ChEBI" id="CHEBI:57844"/>
        <dbReference type="ChEBI" id="CHEBI:59789"/>
        <dbReference type="ChEBI" id="CHEBI:82833"/>
        <dbReference type="ChEBI" id="CHEBI:194443"/>
        <dbReference type="EC" id="2.4.99.17"/>
    </reaction>
</comment>
<dbReference type="EC" id="2.4.99.17" evidence="10 13"/>
<reference evidence="14 15" key="1">
    <citation type="journal article" date="2011" name="J. Bacteriol.">
        <title>Genome sequence of the algicidal bacterium Kordia algicida OT-1.</title>
        <authorList>
            <person name="Lee H.S."/>
            <person name="Kang S.G."/>
            <person name="Kwon K.K."/>
            <person name="Lee J.H."/>
            <person name="Kim S.J."/>
        </authorList>
    </citation>
    <scope>NUCLEOTIDE SEQUENCE [LARGE SCALE GENOMIC DNA]</scope>
    <source>
        <strain evidence="14 15">OT-1</strain>
    </source>
</reference>
<sequence>MAKKLSHFNFDLPEDLLAEYPSEHRDEARLMVLNREKQTIEHKKFKDLVDYFDEGDVMVLNNTKVFPARLFGNKEKTGARIEVFLLRELNEDQRLWDVLVDPARKIRIGNKLYFGEDESLVAEVIDNTTSRGRTLRFLYDGSYEEFRTKLGELGQTPLPKYIKRDVEPEDEERYQTIYAKEEGAVAAPTAGLHFSKHLLKRLEIKGIDFAEVTLHVGLGTFNPVEVEDLSKHKMDSEELKIEAPAVATVNNAKTRKQRVCAVGTTVMRALESSVSSDLTLNEYEGWTNKFIFPPYEFSIANCMITNFHTPKSTLLMMVSAFAGHEFILKAYEEAIKEGYQFYSYGDAMLIL</sequence>
<comment type="subunit">
    <text evidence="3 13">Monomer.</text>
</comment>
<keyword evidence="6 13" id="KW-0949">S-adenosyl-L-methionine</keyword>
<dbReference type="STRING" id="391587.KAOT1_12632"/>
<evidence type="ECO:0000256" key="13">
    <source>
        <dbReference type="HAMAP-Rule" id="MF_00113"/>
    </source>
</evidence>
<dbReference type="PANTHER" id="PTHR30307:SF0">
    <property type="entry name" value="S-ADENOSYLMETHIONINE:TRNA RIBOSYLTRANSFERASE-ISOMERASE"/>
    <property type="match status" value="1"/>
</dbReference>
<evidence type="ECO:0000256" key="3">
    <source>
        <dbReference type="ARBA" id="ARBA00011245"/>
    </source>
</evidence>
<keyword evidence="7 13" id="KW-0671">Queuosine biosynthesis</keyword>
<proteinExistence type="inferred from homology"/>
<dbReference type="Proteomes" id="UP000002945">
    <property type="component" value="Unassembled WGS sequence"/>
</dbReference>
<dbReference type="InterPro" id="IPR003699">
    <property type="entry name" value="QueA"/>
</dbReference>
<comment type="similarity">
    <text evidence="9 13">Belongs to the QueA family.</text>
</comment>
<gene>
    <name evidence="13" type="primary">queA</name>
    <name evidence="14" type="ORF">KAOT1_12632</name>
</gene>